<dbReference type="Pfam" id="PF20463">
    <property type="entry name" value="PDH_C"/>
    <property type="match status" value="1"/>
</dbReference>
<keyword evidence="2" id="KW-0057">Aromatic amino acid biosynthesis</keyword>
<sequence>MNIENEKEIIQIGIIGFGDMGRLYANKFNEAGWKNINVCDLPEKYESLREQFKDTGINVLRDGHQVSRISDIIFYSVEAKNIDAVVKEYGPSTKFNAVVGGQTSIKEFEILAFEKYLPKDVDILCCHSMHGPTVMTKGQPLVIIRQRCSDEHFALVNRLLDCLQSQKVMLSYLEHDQITADTQAVTHLAFISMGTAWKRQGKFPWESPNYAGGIENVKVLMTLRIYNNKWHVYAGLAMMNPSAMRQVHQFSKSVNELFKLMIQEKREEFIKRIKTAGEQVFSERNHQHRHILLEDDLLDKFSLSIIPKEQRKPNSHLSLLAMVDCWHTLNINPYDHMICETPIINNRLLLGIAEYLFRNEDFLDEAIEAALTDINIRADDLEYCLSATIWENIIHNKDIEHYKQQFEEVSNFFKHRLDEASRASSSLISKISANIRKI</sequence>
<dbReference type="GO" id="GO:0070403">
    <property type="term" value="F:NAD+ binding"/>
    <property type="evidence" value="ECO:0007669"/>
    <property type="project" value="TreeGrafter"/>
</dbReference>
<evidence type="ECO:0000256" key="2">
    <source>
        <dbReference type="PIRNR" id="PIRNR036510"/>
    </source>
</evidence>
<keyword evidence="1 2" id="KW-0560">Oxidoreductase</keyword>
<gene>
    <name evidence="4" type="ORF">BCR36DRAFT_580571</name>
</gene>
<dbReference type="InterPro" id="IPR008927">
    <property type="entry name" value="6-PGluconate_DH-like_C_sf"/>
</dbReference>
<dbReference type="GO" id="GO:0004665">
    <property type="term" value="F:prephenate dehydrogenase (NADP+) activity"/>
    <property type="evidence" value="ECO:0007669"/>
    <property type="project" value="UniProtKB-UniRule"/>
</dbReference>
<organism evidence="4 5">
    <name type="scientific">Piromyces finnis</name>
    <dbReference type="NCBI Taxonomy" id="1754191"/>
    <lineage>
        <taxon>Eukaryota</taxon>
        <taxon>Fungi</taxon>
        <taxon>Fungi incertae sedis</taxon>
        <taxon>Chytridiomycota</taxon>
        <taxon>Chytridiomycota incertae sedis</taxon>
        <taxon>Neocallimastigomycetes</taxon>
        <taxon>Neocallimastigales</taxon>
        <taxon>Neocallimastigaceae</taxon>
        <taxon>Piromyces</taxon>
    </lineage>
</organism>
<dbReference type="GO" id="GO:0006571">
    <property type="term" value="P:tyrosine biosynthetic process"/>
    <property type="evidence" value="ECO:0007669"/>
    <property type="project" value="UniProtKB-UniRule"/>
</dbReference>
<dbReference type="PANTHER" id="PTHR21363">
    <property type="entry name" value="PREPHENATE DEHYDROGENASE"/>
    <property type="match status" value="1"/>
</dbReference>
<accession>A0A1Y1VIC8</accession>
<dbReference type="Proteomes" id="UP000193719">
    <property type="component" value="Unassembled WGS sequence"/>
</dbReference>
<evidence type="ECO:0000259" key="3">
    <source>
        <dbReference type="PROSITE" id="PS51176"/>
    </source>
</evidence>
<comment type="pathway">
    <text evidence="2">Amino-acid biosynthesis; L-tyrosine biosynthesis; (4-hydroxyphenyl)pyruvate from prephenate (NADP(+) route): step 1/1.</text>
</comment>
<comment type="catalytic activity">
    <reaction evidence="2">
        <text>prephenate + NADP(+) = 3-(4-hydroxyphenyl)pyruvate + CO2 + NADPH</text>
        <dbReference type="Rhea" id="RHEA:21640"/>
        <dbReference type="ChEBI" id="CHEBI:16526"/>
        <dbReference type="ChEBI" id="CHEBI:29934"/>
        <dbReference type="ChEBI" id="CHEBI:36242"/>
        <dbReference type="ChEBI" id="CHEBI:57783"/>
        <dbReference type="ChEBI" id="CHEBI:58349"/>
        <dbReference type="EC" id="1.3.1.13"/>
    </reaction>
</comment>
<dbReference type="SUPFAM" id="SSF48179">
    <property type="entry name" value="6-phosphogluconate dehydrogenase C-terminal domain-like"/>
    <property type="match status" value="2"/>
</dbReference>
<dbReference type="InterPro" id="IPR050812">
    <property type="entry name" value="Preph/Arog_dehydrog"/>
</dbReference>
<dbReference type="PROSITE" id="PS51176">
    <property type="entry name" value="PDH_ADH"/>
    <property type="match status" value="1"/>
</dbReference>
<comment type="similarity">
    <text evidence="2">Belongs to the prephenate/arogenate dehydrogenase family.</text>
</comment>
<dbReference type="PANTHER" id="PTHR21363:SF0">
    <property type="entry name" value="PREPHENATE DEHYDROGENASE [NADP(+)]"/>
    <property type="match status" value="1"/>
</dbReference>
<dbReference type="InterPro" id="IPR028939">
    <property type="entry name" value="P5C_Rdtase_cat_N"/>
</dbReference>
<dbReference type="AlphaFoldDB" id="A0A1Y1VIC8"/>
<reference evidence="4 5" key="1">
    <citation type="submission" date="2016-08" db="EMBL/GenBank/DDBJ databases">
        <title>Genomes of anaerobic fungi encode conserved fungal cellulosomes for biomass hydrolysis.</title>
        <authorList>
            <consortium name="DOE Joint Genome Institute"/>
            <person name="Haitjema C.H."/>
            <person name="Gilmore S.P."/>
            <person name="Henske J.K."/>
            <person name="Solomon K.V."/>
            <person name="De Groot R."/>
            <person name="Kuo A."/>
            <person name="Mondo S.J."/>
            <person name="Salamov A.A."/>
            <person name="Labutti K."/>
            <person name="Zhao Z."/>
            <person name="Chiniquy J."/>
            <person name="Barry K."/>
            <person name="Brewer H.M."/>
            <person name="Purvine S.O."/>
            <person name="Wright A.T."/>
            <person name="Boxma B."/>
            <person name="Van Alen T."/>
            <person name="Hackstein J.H."/>
            <person name="Baker S.E."/>
            <person name="Grigoriev I.V."/>
            <person name="O'Malley M.A."/>
        </authorList>
    </citation>
    <scope>NUCLEOTIDE SEQUENCE [LARGE SCALE GENOMIC DNA]</scope>
    <source>
        <strain evidence="5">finn</strain>
    </source>
</reference>
<keyword evidence="2" id="KW-0521">NADP</keyword>
<dbReference type="OrthoDB" id="5399569at2759"/>
<dbReference type="GO" id="GO:0008977">
    <property type="term" value="F:prephenate dehydrogenase (NAD+) activity"/>
    <property type="evidence" value="ECO:0007669"/>
    <property type="project" value="EnsemblFungi"/>
</dbReference>
<dbReference type="UniPathway" id="UPA00122">
    <property type="reaction ID" value="UER00962"/>
</dbReference>
<dbReference type="STRING" id="1754191.A0A1Y1VIC8"/>
<dbReference type="EC" id="1.3.1.13" evidence="2"/>
<feature type="domain" description="Prephenate/arogenate dehydrogenase" evidence="3">
    <location>
        <begin position="10"/>
        <end position="291"/>
    </location>
</feature>
<dbReference type="PIRSF" id="PIRSF036510">
    <property type="entry name" value="PDH_fung"/>
    <property type="match status" value="1"/>
</dbReference>
<evidence type="ECO:0000256" key="1">
    <source>
        <dbReference type="ARBA" id="ARBA00023002"/>
    </source>
</evidence>
<dbReference type="EMBL" id="MCFH01000006">
    <property type="protein sequence ID" value="ORX57157.1"/>
    <property type="molecule type" value="Genomic_DNA"/>
</dbReference>
<keyword evidence="2" id="KW-0028">Amino-acid biosynthesis</keyword>
<protein>
    <recommendedName>
        <fullName evidence="2">Prephenate dehydrogenase [NADP(+)]</fullName>
        <shortName evidence="2">PRDH</shortName>
        <ecNumber evidence="2">1.3.1.13</ecNumber>
    </recommendedName>
</protein>
<dbReference type="Gene3D" id="1.10.3660.10">
    <property type="entry name" value="6-phosphogluconate dehydrogenase C-terminal like domain"/>
    <property type="match status" value="2"/>
</dbReference>
<dbReference type="InterPro" id="IPR003099">
    <property type="entry name" value="Prephen_DH"/>
</dbReference>
<name>A0A1Y1VIC8_9FUNG</name>
<proteinExistence type="inferred from homology"/>
<keyword evidence="5" id="KW-1185">Reference proteome</keyword>
<dbReference type="InterPro" id="IPR012385">
    <property type="entry name" value="Prephenate_DH_fun"/>
</dbReference>
<dbReference type="Gene3D" id="3.40.50.720">
    <property type="entry name" value="NAD(P)-binding Rossmann-like Domain"/>
    <property type="match status" value="1"/>
</dbReference>
<dbReference type="SUPFAM" id="SSF51735">
    <property type="entry name" value="NAD(P)-binding Rossmann-fold domains"/>
    <property type="match status" value="1"/>
</dbReference>
<comment type="caution">
    <text evidence="4">The sequence shown here is derived from an EMBL/GenBank/DDBJ whole genome shotgun (WGS) entry which is preliminary data.</text>
</comment>
<reference evidence="4 5" key="2">
    <citation type="submission" date="2016-08" db="EMBL/GenBank/DDBJ databases">
        <title>Pervasive Adenine N6-methylation of Active Genes in Fungi.</title>
        <authorList>
            <consortium name="DOE Joint Genome Institute"/>
            <person name="Mondo S.J."/>
            <person name="Dannebaum R.O."/>
            <person name="Kuo R.C."/>
            <person name="Labutti K."/>
            <person name="Haridas S."/>
            <person name="Kuo A."/>
            <person name="Salamov A."/>
            <person name="Ahrendt S.R."/>
            <person name="Lipzen A."/>
            <person name="Sullivan W."/>
            <person name="Andreopoulos W.B."/>
            <person name="Clum A."/>
            <person name="Lindquist E."/>
            <person name="Daum C."/>
            <person name="Ramamoorthy G.K."/>
            <person name="Gryganskyi A."/>
            <person name="Culley D."/>
            <person name="Magnuson J.K."/>
            <person name="James T.Y."/>
            <person name="O'Malley M.A."/>
            <person name="Stajich J.E."/>
            <person name="Spatafora J.W."/>
            <person name="Visel A."/>
            <person name="Grigoriev I.V."/>
        </authorList>
    </citation>
    <scope>NUCLEOTIDE SEQUENCE [LARGE SCALE GENOMIC DNA]</scope>
    <source>
        <strain evidence="5">finn</strain>
    </source>
</reference>
<dbReference type="InterPro" id="IPR046825">
    <property type="entry name" value="PDH_C"/>
</dbReference>
<evidence type="ECO:0000313" key="4">
    <source>
        <dbReference type="EMBL" id="ORX57157.1"/>
    </source>
</evidence>
<evidence type="ECO:0000313" key="5">
    <source>
        <dbReference type="Proteomes" id="UP000193719"/>
    </source>
</evidence>
<dbReference type="InterPro" id="IPR036291">
    <property type="entry name" value="NAD(P)-bd_dom_sf"/>
</dbReference>
<dbReference type="Pfam" id="PF03807">
    <property type="entry name" value="F420_oxidored"/>
    <property type="match status" value="1"/>
</dbReference>
<keyword evidence="2" id="KW-0827">Tyrosine biosynthesis</keyword>